<reference evidence="2" key="1">
    <citation type="submission" date="2017-11" db="EMBL/GenBank/DDBJ databases">
        <authorList>
            <person name="Watanabe M."/>
            <person name="Kojima H."/>
        </authorList>
    </citation>
    <scope>NUCLEOTIDE SEQUENCE [LARGE SCALE GENOMIC DNA]</scope>
    <source>
        <strain evidence="2">Tokyo 01</strain>
    </source>
</reference>
<organism evidence="1 2">
    <name type="scientific">Desulfonema ishimotonii</name>
    <dbReference type="NCBI Taxonomy" id="45657"/>
    <lineage>
        <taxon>Bacteria</taxon>
        <taxon>Pseudomonadati</taxon>
        <taxon>Thermodesulfobacteriota</taxon>
        <taxon>Desulfobacteria</taxon>
        <taxon>Desulfobacterales</taxon>
        <taxon>Desulfococcaceae</taxon>
        <taxon>Desulfonema</taxon>
    </lineage>
</organism>
<sequence>MNHVLLFKTDDGEHPLEIIDRNSDRWVSRSQLGNALGVGNLKPLHSRLVERGELRQGLHWRNESLPRPDKNGVARHREMVIYKTQAKSPCLRAWGCKPVPIRAFRVSGKTDRNPFFVELMPRVS</sequence>
<keyword evidence="2" id="KW-1185">Reference proteome</keyword>
<dbReference type="EMBL" id="BEXT01000001">
    <property type="protein sequence ID" value="GBC62247.1"/>
    <property type="molecule type" value="Genomic_DNA"/>
</dbReference>
<protein>
    <submittedName>
        <fullName evidence="1">Uncharacterized protein</fullName>
    </submittedName>
</protein>
<evidence type="ECO:0000313" key="1">
    <source>
        <dbReference type="EMBL" id="GBC62247.1"/>
    </source>
</evidence>
<evidence type="ECO:0000313" key="2">
    <source>
        <dbReference type="Proteomes" id="UP000288096"/>
    </source>
</evidence>
<dbReference type="AlphaFoldDB" id="A0A401FZ70"/>
<gene>
    <name evidence="1" type="ORF">DENIS_3216</name>
</gene>
<dbReference type="Proteomes" id="UP000288096">
    <property type="component" value="Unassembled WGS sequence"/>
</dbReference>
<reference evidence="2" key="2">
    <citation type="submission" date="2019-01" db="EMBL/GenBank/DDBJ databases">
        <title>Genome sequence of Desulfonema ishimotonii strain Tokyo 01.</title>
        <authorList>
            <person name="Fukui M."/>
        </authorList>
    </citation>
    <scope>NUCLEOTIDE SEQUENCE [LARGE SCALE GENOMIC DNA]</scope>
    <source>
        <strain evidence="2">Tokyo 01</strain>
    </source>
</reference>
<accession>A0A401FZ70</accession>
<proteinExistence type="predicted"/>
<comment type="caution">
    <text evidence="1">The sequence shown here is derived from an EMBL/GenBank/DDBJ whole genome shotgun (WGS) entry which is preliminary data.</text>
</comment>
<name>A0A401FZ70_9BACT</name>